<keyword evidence="11 19" id="KW-0472">Membrane</keyword>
<comment type="caution">
    <text evidence="23">The sequence shown here is derived from an EMBL/GenBank/DDBJ whole genome shotgun (WGS) entry which is preliminary data.</text>
</comment>
<dbReference type="SUPFAM" id="SSF52540">
    <property type="entry name" value="P-loop containing nucleoside triphosphate hydrolases"/>
    <property type="match status" value="1"/>
</dbReference>
<evidence type="ECO:0000256" key="8">
    <source>
        <dbReference type="ARBA" id="ARBA00022777"/>
    </source>
</evidence>
<evidence type="ECO:0000313" key="23">
    <source>
        <dbReference type="EMBL" id="KDR42540.1"/>
    </source>
</evidence>
<dbReference type="Pfam" id="PF13614">
    <property type="entry name" value="AAA_31"/>
    <property type="match status" value="1"/>
</dbReference>
<dbReference type="InterPro" id="IPR005702">
    <property type="entry name" value="Wzc-like_C"/>
</dbReference>
<dbReference type="FunFam" id="3.40.50.300:FF:000527">
    <property type="entry name" value="Tyrosine-protein kinase etk"/>
    <property type="match status" value="1"/>
</dbReference>
<comment type="function">
    <text evidence="15">Probably involved in polymerization and/or export of exopolysaccharide EPS I which functions as a virulence factor. May be involved in an ATP-dependent process in the pathway for EPS I production, possibly export of the trimeric repeat units across the inner membrane or their polymerization.</text>
</comment>
<dbReference type="NCBIfam" id="TIGR01007">
    <property type="entry name" value="eps_fam"/>
    <property type="match status" value="1"/>
</dbReference>
<evidence type="ECO:0000256" key="9">
    <source>
        <dbReference type="ARBA" id="ARBA00022840"/>
    </source>
</evidence>
<dbReference type="InterPro" id="IPR050445">
    <property type="entry name" value="Bact_polysacc_biosynth/exp"/>
</dbReference>
<dbReference type="GO" id="GO:0005524">
    <property type="term" value="F:ATP binding"/>
    <property type="evidence" value="ECO:0007669"/>
    <property type="project" value="UniProtKB-KW"/>
</dbReference>
<evidence type="ECO:0000256" key="19">
    <source>
        <dbReference type="SAM" id="Phobius"/>
    </source>
</evidence>
<dbReference type="InterPro" id="IPR027417">
    <property type="entry name" value="P-loop_NTPase"/>
</dbReference>
<evidence type="ECO:0000256" key="6">
    <source>
        <dbReference type="ARBA" id="ARBA00022692"/>
    </source>
</evidence>
<dbReference type="RefSeq" id="WP_051672448.1">
    <property type="nucleotide sequence ID" value="NZ_CADFFX010000021.1"/>
</dbReference>
<dbReference type="GO" id="GO:0000271">
    <property type="term" value="P:polysaccharide biosynthetic process"/>
    <property type="evidence" value="ECO:0007669"/>
    <property type="project" value="UniProtKB-KW"/>
</dbReference>
<keyword evidence="4" id="KW-0997">Cell inner membrane</keyword>
<evidence type="ECO:0000256" key="2">
    <source>
        <dbReference type="ARBA" id="ARBA00008883"/>
    </source>
</evidence>
<dbReference type="GO" id="GO:0042802">
    <property type="term" value="F:identical protein binding"/>
    <property type="evidence" value="ECO:0007669"/>
    <property type="project" value="UniProtKB-ARBA"/>
</dbReference>
<name>A0A069PPH8_9BURK</name>
<evidence type="ECO:0000259" key="22">
    <source>
        <dbReference type="Pfam" id="PF13807"/>
    </source>
</evidence>
<feature type="domain" description="Tyrosine-protein kinase G-rich" evidence="22">
    <location>
        <begin position="391"/>
        <end position="470"/>
    </location>
</feature>
<evidence type="ECO:0000259" key="21">
    <source>
        <dbReference type="Pfam" id="PF13614"/>
    </source>
</evidence>
<keyword evidence="9" id="KW-0067">ATP-binding</keyword>
<evidence type="ECO:0000313" key="24">
    <source>
        <dbReference type="Proteomes" id="UP000027466"/>
    </source>
</evidence>
<keyword evidence="6 19" id="KW-0812">Transmembrane</keyword>
<gene>
    <name evidence="23" type="ORF">BG61_08135</name>
</gene>
<evidence type="ECO:0000259" key="20">
    <source>
        <dbReference type="Pfam" id="PF02706"/>
    </source>
</evidence>
<dbReference type="EMBL" id="JFHC01000015">
    <property type="protein sequence ID" value="KDR42540.1"/>
    <property type="molecule type" value="Genomic_DNA"/>
</dbReference>
<comment type="subcellular location">
    <subcellularLocation>
        <location evidence="1">Cell inner membrane</location>
        <topology evidence="1">Multi-pass membrane protein</topology>
    </subcellularLocation>
</comment>
<dbReference type="PANTHER" id="PTHR32309">
    <property type="entry name" value="TYROSINE-PROTEIN KINASE"/>
    <property type="match status" value="1"/>
</dbReference>
<keyword evidence="8 23" id="KW-0418">Kinase</keyword>
<evidence type="ECO:0000256" key="11">
    <source>
        <dbReference type="ARBA" id="ARBA00023136"/>
    </source>
</evidence>
<dbReference type="Pfam" id="PF23607">
    <property type="entry name" value="WZC_N"/>
    <property type="match status" value="1"/>
</dbReference>
<evidence type="ECO:0000256" key="1">
    <source>
        <dbReference type="ARBA" id="ARBA00004429"/>
    </source>
</evidence>
<dbReference type="InterPro" id="IPR032807">
    <property type="entry name" value="GNVR"/>
</dbReference>
<feature type="domain" description="Polysaccharide chain length determinant N-terminal" evidence="20">
    <location>
        <begin position="22"/>
        <end position="109"/>
    </location>
</feature>
<feature type="transmembrane region" description="Helical" evidence="19">
    <location>
        <begin position="449"/>
        <end position="468"/>
    </location>
</feature>
<dbReference type="PANTHER" id="PTHR32309:SF32">
    <property type="entry name" value="TYROSINE-PROTEIN KINASE ETK-RELATED"/>
    <property type="match status" value="1"/>
</dbReference>
<evidence type="ECO:0000256" key="10">
    <source>
        <dbReference type="ARBA" id="ARBA00022989"/>
    </source>
</evidence>
<dbReference type="Pfam" id="PF02706">
    <property type="entry name" value="Wzz"/>
    <property type="match status" value="1"/>
</dbReference>
<keyword evidence="13" id="KW-0270">Exopolysaccharide synthesis</keyword>
<dbReference type="InterPro" id="IPR005700">
    <property type="entry name" value="EPS_ExoP-like"/>
</dbReference>
<keyword evidence="5" id="KW-0808">Transferase</keyword>
<comment type="similarity">
    <text evidence="2">Belongs to the etk/wzc family.</text>
</comment>
<dbReference type="InterPro" id="IPR003856">
    <property type="entry name" value="LPS_length_determ_N"/>
</dbReference>
<evidence type="ECO:0000256" key="7">
    <source>
        <dbReference type="ARBA" id="ARBA00022741"/>
    </source>
</evidence>
<evidence type="ECO:0000256" key="3">
    <source>
        <dbReference type="ARBA" id="ARBA00022475"/>
    </source>
</evidence>
<comment type="catalytic activity">
    <reaction evidence="14">
        <text>L-tyrosyl-[protein] + ATP = O-phospho-L-tyrosyl-[protein] + ADP + H(+)</text>
        <dbReference type="Rhea" id="RHEA:10596"/>
        <dbReference type="Rhea" id="RHEA-COMP:10136"/>
        <dbReference type="Rhea" id="RHEA-COMP:20101"/>
        <dbReference type="ChEBI" id="CHEBI:15378"/>
        <dbReference type="ChEBI" id="CHEBI:30616"/>
        <dbReference type="ChEBI" id="CHEBI:46858"/>
        <dbReference type="ChEBI" id="CHEBI:61978"/>
        <dbReference type="ChEBI" id="CHEBI:456216"/>
    </reaction>
</comment>
<keyword evidence="24" id="KW-1185">Reference proteome</keyword>
<evidence type="ECO:0000256" key="4">
    <source>
        <dbReference type="ARBA" id="ARBA00022519"/>
    </source>
</evidence>
<keyword evidence="18" id="KW-0175">Coiled coil</keyword>
<evidence type="ECO:0000256" key="16">
    <source>
        <dbReference type="ARBA" id="ARBA00067833"/>
    </source>
</evidence>
<dbReference type="CDD" id="cd05387">
    <property type="entry name" value="BY-kinase"/>
    <property type="match status" value="1"/>
</dbReference>
<keyword evidence="3" id="KW-1003">Cell membrane</keyword>
<protein>
    <recommendedName>
        <fullName evidence="16">Putative tyrosine-protein kinase EpsB</fullName>
    </recommendedName>
    <alternativeName>
        <fullName evidence="17">EPS I polysaccharide export protein EpsB</fullName>
    </alternativeName>
</protein>
<dbReference type="GO" id="GO:0005886">
    <property type="term" value="C:plasma membrane"/>
    <property type="evidence" value="ECO:0007669"/>
    <property type="project" value="UniProtKB-SubCell"/>
</dbReference>
<evidence type="ECO:0000256" key="18">
    <source>
        <dbReference type="SAM" id="Coils"/>
    </source>
</evidence>
<dbReference type="Proteomes" id="UP000027466">
    <property type="component" value="Unassembled WGS sequence"/>
</dbReference>
<organism evidence="23 24">
    <name type="scientific">Caballeronia glathei</name>
    <dbReference type="NCBI Taxonomy" id="60547"/>
    <lineage>
        <taxon>Bacteria</taxon>
        <taxon>Pseudomonadati</taxon>
        <taxon>Pseudomonadota</taxon>
        <taxon>Betaproteobacteria</taxon>
        <taxon>Burkholderiales</taxon>
        <taxon>Burkholderiaceae</taxon>
        <taxon>Caballeronia</taxon>
    </lineage>
</organism>
<keyword evidence="10 19" id="KW-1133">Transmembrane helix</keyword>
<evidence type="ECO:0000256" key="13">
    <source>
        <dbReference type="ARBA" id="ARBA00023169"/>
    </source>
</evidence>
<accession>A0A069PPH8</accession>
<evidence type="ECO:0000256" key="14">
    <source>
        <dbReference type="ARBA" id="ARBA00053015"/>
    </source>
</evidence>
<dbReference type="InterPro" id="IPR025669">
    <property type="entry name" value="AAA_dom"/>
</dbReference>
<keyword evidence="12" id="KW-0829">Tyrosine-protein kinase</keyword>
<dbReference type="GO" id="GO:0004713">
    <property type="term" value="F:protein tyrosine kinase activity"/>
    <property type="evidence" value="ECO:0007669"/>
    <property type="project" value="UniProtKB-KW"/>
</dbReference>
<keyword evidence="7" id="KW-0547">Nucleotide-binding</keyword>
<dbReference type="STRING" id="60547.GCA_000751215_00699"/>
<sequence length="746" mass="81690">MKNDSLQALMPPNTDQDEGHFHLGYLLDTLRDNLKLITMMTVITMLIGIGYVLVARPVYQSDIMIQVEDNPNSPNNLLASVSSMFDVKSAAADEAEIVSSRLVVSRAVETMKLYIQVTPKYFPVVGRSIASHRVGLSVPGLFGLGGYVWGSERVDIADFDVPSALYGESFELTALPHGAFRLRLATAGIDAIGRTGVPMHLSTSAGPMYLMVRSIDANPGATFVLARLSSIAATESLQRDLRISQTSKDSGIIHVGLDGYDPDQTRRTLTEIGRQYVKQNIDRKSEEARKSIQFLDEQLPVLKRQLEQAEGAFNAFRMSNSTVNLSEESSAVLQQTVEAENRLVELRQKYDDASARFTENHPAVISIANQIAPIRARLAELEASTKRMPQVEQDEVRLQRDMEVSRDLYTNMLNTAQQLRLVQASKTGNAGLVDAAVTAELPVKPNRKLVVGLSGLLGLLLGGMTAAARKELFGRLVDPHEIEQSIGLSVYAAVPHSKKQELLSQRIAAKEEGVFVLASVNADDPSVEALRSFRTALQFSLLEARSNIILIAGCTANVGKSFVSANFATVVAMSKQRVLLVDGDLRKGHLHRYFGQDQSPGLSDTIANNVSVDAAVRRNVLPNLDFLPCGALPPNPSELLAHANLRRVIESLNDRYDLVIVDSPPILAVSDAIELARMAACAFLVVRQDVSFLAEVKESIKRLEQVGIAPRGVVFNAMRYRPGTYGYGGGRYRYSKYAYGSYVDSQ</sequence>
<dbReference type="Gene3D" id="3.40.50.300">
    <property type="entry name" value="P-loop containing nucleotide triphosphate hydrolases"/>
    <property type="match status" value="1"/>
</dbReference>
<evidence type="ECO:0000256" key="12">
    <source>
        <dbReference type="ARBA" id="ARBA00023137"/>
    </source>
</evidence>
<dbReference type="Pfam" id="PF13807">
    <property type="entry name" value="GNVR"/>
    <property type="match status" value="1"/>
</dbReference>
<reference evidence="23 24" key="1">
    <citation type="submission" date="2014-03" db="EMBL/GenBank/DDBJ databases">
        <title>Draft Genome Sequences of Four Burkholderia Strains.</title>
        <authorList>
            <person name="Liu X.Y."/>
            <person name="Li C.X."/>
            <person name="Xu J.H."/>
        </authorList>
    </citation>
    <scope>NUCLEOTIDE SEQUENCE [LARGE SCALE GENOMIC DNA]</scope>
    <source>
        <strain evidence="23 24">DSM 50014</strain>
    </source>
</reference>
<proteinExistence type="inferred from homology"/>
<feature type="domain" description="AAA" evidence="21">
    <location>
        <begin position="548"/>
        <end position="675"/>
    </location>
</feature>
<evidence type="ECO:0000256" key="5">
    <source>
        <dbReference type="ARBA" id="ARBA00022679"/>
    </source>
</evidence>
<evidence type="ECO:0000256" key="15">
    <source>
        <dbReference type="ARBA" id="ARBA00054296"/>
    </source>
</evidence>
<dbReference type="NCBIfam" id="TIGR01005">
    <property type="entry name" value="eps_transp_fam"/>
    <property type="match status" value="1"/>
</dbReference>
<feature type="coiled-coil region" evidence="18">
    <location>
        <begin position="278"/>
        <end position="312"/>
    </location>
</feature>
<feature type="transmembrane region" description="Helical" evidence="19">
    <location>
        <begin position="36"/>
        <end position="54"/>
    </location>
</feature>
<evidence type="ECO:0000256" key="17">
    <source>
        <dbReference type="ARBA" id="ARBA00081049"/>
    </source>
</evidence>
<dbReference type="AlphaFoldDB" id="A0A069PPH8"/>